<evidence type="ECO:0000256" key="4">
    <source>
        <dbReference type="RuleBase" id="RU003345"/>
    </source>
</evidence>
<dbReference type="EMBL" id="FTOU01000028">
    <property type="protein sequence ID" value="SIT16360.1"/>
    <property type="molecule type" value="Genomic_DNA"/>
</dbReference>
<dbReference type="Proteomes" id="UP000186216">
    <property type="component" value="Unassembled WGS sequence"/>
</dbReference>
<dbReference type="Gene3D" id="3.40.605.10">
    <property type="entry name" value="Aldehyde Dehydrogenase, Chain A, domain 1"/>
    <property type="match status" value="1"/>
</dbReference>
<dbReference type="PROSITE" id="PS00070">
    <property type="entry name" value="ALDEHYDE_DEHYDR_CYS"/>
    <property type="match status" value="1"/>
</dbReference>
<reference evidence="7 9" key="2">
    <citation type="submission" date="2021-01" db="EMBL/GenBank/DDBJ databases">
        <title>Biogeographic distribution of Paracoccus.</title>
        <authorList>
            <person name="Hollensteiner J."/>
            <person name="Leineberger J."/>
            <person name="Brinkhoff T."/>
            <person name="Daniel R."/>
        </authorList>
    </citation>
    <scope>NUCLEOTIDE SEQUENCE [LARGE SCALE GENOMIC DNA]</scope>
    <source>
        <strain evidence="7 9">DSM 18447</strain>
    </source>
</reference>
<dbReference type="SUPFAM" id="SSF53720">
    <property type="entry name" value="ALDH-like"/>
    <property type="match status" value="1"/>
</dbReference>
<evidence type="ECO:0000313" key="7">
    <source>
        <dbReference type="EMBL" id="WCR02975.1"/>
    </source>
</evidence>
<evidence type="ECO:0000313" key="6">
    <source>
        <dbReference type="EMBL" id="SIT16360.1"/>
    </source>
</evidence>
<dbReference type="RefSeq" id="WP_176011505.1">
    <property type="nucleotide sequence ID" value="NZ_CP067140.1"/>
</dbReference>
<dbReference type="EMBL" id="CP067140">
    <property type="protein sequence ID" value="WCR02975.1"/>
    <property type="molecule type" value="Genomic_DNA"/>
</dbReference>
<accession>A0AA45W8E6</accession>
<dbReference type="InterPro" id="IPR029510">
    <property type="entry name" value="Ald_DH_CS_GLU"/>
</dbReference>
<dbReference type="InterPro" id="IPR016161">
    <property type="entry name" value="Ald_DH/histidinol_DH"/>
</dbReference>
<comment type="similarity">
    <text evidence="1 4">Belongs to the aldehyde dehydrogenase family.</text>
</comment>
<sequence length="516" mass="53902">MTDDMPHIHIDSRVEIARLLAELLGSGQVQSHVGGQLMAGDGEMLALTDPATGKVFAEFPDAGQAVVDTAADVAETAQRQWWAKTASERGRIMIEIGRQIRAHAKPLARLEAISSGRPIRDTGGEPARMAEMFEYYAGWCDKIAGDVIPVPSSHLNYTRHEPIGVVTQITPWNAPLFTCCWQVAPAICAGNAVLLKPSELTPLTSLVIAALCEKAGVPAGLVNVIAGRGPTAGQKMIGHPATGLVVFVGSAQGGAAIAAAAARRLIPSVLELGGKSANIVFADADIDRAVVGAQAAIFAACGQSCVAGSRLLVHRSIHAEMVEKLAGAAARIPVGMPLDPATQIGPVNNARQWDKVDSMVRTASGEGAQIVTGGAKPQTLTGSGGYFYAPTVLDGVVPDMEIAREEVFGPVLSVLSFEDEDEAVALANATPYGLAGAAWTRDVGRAHRMAARVRAGTFWINSYKTINVMSPFGGFGQSGYGRSSGREALAAYTATKSVWVETADDPAIGFGYAPGR</sequence>
<dbReference type="InterPro" id="IPR016163">
    <property type="entry name" value="Ald_DH_C"/>
</dbReference>
<dbReference type="Proteomes" id="UP001215549">
    <property type="component" value="Chromosome"/>
</dbReference>
<gene>
    <name evidence="7" type="ORF">JHX88_19580</name>
    <name evidence="6" type="ORF">SAMN05421772_12815</name>
</gene>
<evidence type="ECO:0000259" key="5">
    <source>
        <dbReference type="Pfam" id="PF00171"/>
    </source>
</evidence>
<dbReference type="GO" id="GO:0016620">
    <property type="term" value="F:oxidoreductase activity, acting on the aldehyde or oxo group of donors, NAD or NADP as acceptor"/>
    <property type="evidence" value="ECO:0007669"/>
    <property type="project" value="InterPro"/>
</dbReference>
<dbReference type="Pfam" id="PF00171">
    <property type="entry name" value="Aldedh"/>
    <property type="match status" value="1"/>
</dbReference>
<dbReference type="AlphaFoldDB" id="A0AA45W8E6"/>
<keyword evidence="9" id="KW-1185">Reference proteome</keyword>
<evidence type="ECO:0000313" key="9">
    <source>
        <dbReference type="Proteomes" id="UP001215549"/>
    </source>
</evidence>
<dbReference type="FunFam" id="3.40.309.10:FF:000012">
    <property type="entry name" value="Betaine aldehyde dehydrogenase"/>
    <property type="match status" value="1"/>
</dbReference>
<protein>
    <submittedName>
        <fullName evidence="6">Acyl-CoA reductase</fullName>
    </submittedName>
    <submittedName>
        <fullName evidence="7">Aldehyde dehydrogenase family protein</fullName>
    </submittedName>
</protein>
<dbReference type="PROSITE" id="PS00687">
    <property type="entry name" value="ALDEHYDE_DEHYDR_GLU"/>
    <property type="match status" value="1"/>
</dbReference>
<dbReference type="Gene3D" id="3.40.309.10">
    <property type="entry name" value="Aldehyde Dehydrogenase, Chain A, domain 2"/>
    <property type="match status" value="1"/>
</dbReference>
<name>A0AA45W8E6_9RHOB</name>
<feature type="active site" evidence="3">
    <location>
        <position position="271"/>
    </location>
</feature>
<dbReference type="InterPro" id="IPR015590">
    <property type="entry name" value="Aldehyde_DH_dom"/>
</dbReference>
<evidence type="ECO:0000313" key="8">
    <source>
        <dbReference type="Proteomes" id="UP000186216"/>
    </source>
</evidence>
<dbReference type="InterPro" id="IPR016160">
    <property type="entry name" value="Ald_DH_CS_CYS"/>
</dbReference>
<dbReference type="InterPro" id="IPR016162">
    <property type="entry name" value="Ald_DH_N"/>
</dbReference>
<dbReference type="PANTHER" id="PTHR11699">
    <property type="entry name" value="ALDEHYDE DEHYDROGENASE-RELATED"/>
    <property type="match status" value="1"/>
</dbReference>
<proteinExistence type="inferred from homology"/>
<evidence type="ECO:0000256" key="2">
    <source>
        <dbReference type="ARBA" id="ARBA00023002"/>
    </source>
</evidence>
<dbReference type="FunFam" id="3.40.605.10:FF:000007">
    <property type="entry name" value="NAD/NADP-dependent betaine aldehyde dehydrogenase"/>
    <property type="match status" value="1"/>
</dbReference>
<feature type="domain" description="Aldehyde dehydrogenase" evidence="5">
    <location>
        <begin position="41"/>
        <end position="498"/>
    </location>
</feature>
<reference evidence="6 8" key="1">
    <citation type="submission" date="2017-01" db="EMBL/GenBank/DDBJ databases">
        <authorList>
            <person name="Varghese N."/>
            <person name="Submissions S."/>
        </authorList>
    </citation>
    <scope>NUCLEOTIDE SEQUENCE [LARGE SCALE GENOMIC DNA]</scope>
    <source>
        <strain evidence="6 8">DSM 18447</strain>
    </source>
</reference>
<organism evidence="6 8">
    <name type="scientific">Paracoccus saliphilus</name>
    <dbReference type="NCBI Taxonomy" id="405559"/>
    <lineage>
        <taxon>Bacteria</taxon>
        <taxon>Pseudomonadati</taxon>
        <taxon>Pseudomonadota</taxon>
        <taxon>Alphaproteobacteria</taxon>
        <taxon>Rhodobacterales</taxon>
        <taxon>Paracoccaceae</taxon>
        <taxon>Paracoccus</taxon>
    </lineage>
</organism>
<evidence type="ECO:0000256" key="3">
    <source>
        <dbReference type="PROSITE-ProRule" id="PRU10007"/>
    </source>
</evidence>
<keyword evidence="2 4" id="KW-0560">Oxidoreductase</keyword>
<evidence type="ECO:0000256" key="1">
    <source>
        <dbReference type="ARBA" id="ARBA00009986"/>
    </source>
</evidence>